<feature type="region of interest" description="Disordered" evidence="1">
    <location>
        <begin position="96"/>
        <end position="125"/>
    </location>
</feature>
<comment type="caution">
    <text evidence="2">The sequence shown here is derived from an EMBL/GenBank/DDBJ whole genome shotgun (WGS) entry which is preliminary data.</text>
</comment>
<dbReference type="InterPro" id="IPR045584">
    <property type="entry name" value="Pilin-like"/>
</dbReference>
<dbReference type="AlphaFoldDB" id="A0A226WT60"/>
<dbReference type="Proteomes" id="UP000214720">
    <property type="component" value="Unassembled WGS sequence"/>
</dbReference>
<proteinExistence type="predicted"/>
<accession>A0A226WT60</accession>
<evidence type="ECO:0000256" key="1">
    <source>
        <dbReference type="SAM" id="MobiDB-lite"/>
    </source>
</evidence>
<dbReference type="SUPFAM" id="SSF54523">
    <property type="entry name" value="Pili subunits"/>
    <property type="match status" value="1"/>
</dbReference>
<organism evidence="2 3">
    <name type="scientific">Caballeronia sordidicola</name>
    <name type="common">Burkholderia sordidicola</name>
    <dbReference type="NCBI Taxonomy" id="196367"/>
    <lineage>
        <taxon>Bacteria</taxon>
        <taxon>Pseudomonadati</taxon>
        <taxon>Pseudomonadota</taxon>
        <taxon>Betaproteobacteria</taxon>
        <taxon>Burkholderiales</taxon>
        <taxon>Burkholderiaceae</taxon>
        <taxon>Caballeronia</taxon>
    </lineage>
</organism>
<gene>
    <name evidence="2" type="ORF">BSU04_32350</name>
</gene>
<reference evidence="3" key="1">
    <citation type="submission" date="2017-01" db="EMBL/GenBank/DDBJ databases">
        <title>Genome Analysis of Deinococcus marmoris KOPRI26562.</title>
        <authorList>
            <person name="Kim J.H."/>
            <person name="Oh H.-M."/>
        </authorList>
    </citation>
    <scope>NUCLEOTIDE SEQUENCE [LARGE SCALE GENOMIC DNA]</scope>
    <source>
        <strain evidence="3">PAMC 26633</strain>
    </source>
</reference>
<evidence type="ECO:0000313" key="3">
    <source>
        <dbReference type="Proteomes" id="UP000214720"/>
    </source>
</evidence>
<evidence type="ECO:0000313" key="2">
    <source>
        <dbReference type="EMBL" id="OXC74352.1"/>
    </source>
</evidence>
<dbReference type="EMBL" id="MTHB01000222">
    <property type="protein sequence ID" value="OXC74352.1"/>
    <property type="molecule type" value="Genomic_DNA"/>
</dbReference>
<name>A0A226WT60_CABSO</name>
<sequence>MITLGILAVLASAVLPVVQREIQRHKEAQLSNALKEIRAAIDAYKLAGDEGRFVRPAQGTGYPASLQALVDGVEDAHDPNKAKIFFLRRIPTDPMVNEGAPANSQTWSTRSYASEATDPQPGDDVYDVASRSTRRGLNGIPYAKW</sequence>
<dbReference type="Gene3D" id="3.30.700.10">
    <property type="entry name" value="Glycoprotein, Type 4 Pilin"/>
    <property type="match status" value="1"/>
</dbReference>
<protein>
    <submittedName>
        <fullName evidence="2">Putative secretion system X protein GspG</fullName>
    </submittedName>
</protein>
<feature type="compositionally biased region" description="Polar residues" evidence="1">
    <location>
        <begin position="102"/>
        <end position="114"/>
    </location>
</feature>